<reference evidence="2" key="1">
    <citation type="journal article" date="2017" name="Nature">
        <title>The genome of Chenopodium quinoa.</title>
        <authorList>
            <person name="Jarvis D.E."/>
            <person name="Ho Y.S."/>
            <person name="Lightfoot D.J."/>
            <person name="Schmoeckel S.M."/>
            <person name="Li B."/>
            <person name="Borm T.J.A."/>
            <person name="Ohyanagi H."/>
            <person name="Mineta K."/>
            <person name="Michell C.T."/>
            <person name="Saber N."/>
            <person name="Kharbatia N.M."/>
            <person name="Rupper R.R."/>
            <person name="Sharp A.R."/>
            <person name="Dally N."/>
            <person name="Boughton B.A."/>
            <person name="Woo Y.H."/>
            <person name="Gao G."/>
            <person name="Schijlen E.G.W.M."/>
            <person name="Guo X."/>
            <person name="Momin A.A."/>
            <person name="Negrao S."/>
            <person name="Al-Babili S."/>
            <person name="Gehring C."/>
            <person name="Roessner U."/>
            <person name="Jung C."/>
            <person name="Murphy K."/>
            <person name="Arold S.T."/>
            <person name="Gojobori T."/>
            <person name="van der Linden C.G."/>
            <person name="van Loo E.N."/>
            <person name="Jellen E.N."/>
            <person name="Maughan P.J."/>
            <person name="Tester M."/>
        </authorList>
    </citation>
    <scope>NUCLEOTIDE SEQUENCE [LARGE SCALE GENOMIC DNA]</scope>
    <source>
        <strain evidence="2">cv. PI 614886</strain>
    </source>
</reference>
<dbReference type="Proteomes" id="UP000596660">
    <property type="component" value="Unplaced"/>
</dbReference>
<keyword evidence="1" id="KW-1133">Transmembrane helix</keyword>
<keyword evidence="1" id="KW-0812">Transmembrane</keyword>
<evidence type="ECO:0000313" key="2">
    <source>
        <dbReference type="EnsemblPlants" id="AUR62016546-RA:cds"/>
    </source>
</evidence>
<dbReference type="Gramene" id="AUR62016546-RA">
    <property type="protein sequence ID" value="AUR62016546-RA:cds"/>
    <property type="gene ID" value="AUR62016546"/>
</dbReference>
<feature type="transmembrane region" description="Helical" evidence="1">
    <location>
        <begin position="33"/>
        <end position="52"/>
    </location>
</feature>
<dbReference type="EnsemblPlants" id="AUR62016546-RA">
    <property type="protein sequence ID" value="AUR62016546-RA:cds"/>
    <property type="gene ID" value="AUR62016546"/>
</dbReference>
<dbReference type="AlphaFoldDB" id="A0A803LNL7"/>
<evidence type="ECO:0000256" key="1">
    <source>
        <dbReference type="SAM" id="Phobius"/>
    </source>
</evidence>
<evidence type="ECO:0000313" key="3">
    <source>
        <dbReference type="Proteomes" id="UP000596660"/>
    </source>
</evidence>
<keyword evidence="1" id="KW-0472">Membrane</keyword>
<feature type="transmembrane region" description="Helical" evidence="1">
    <location>
        <begin position="7"/>
        <end position="27"/>
    </location>
</feature>
<proteinExistence type="predicted"/>
<organism evidence="2 3">
    <name type="scientific">Chenopodium quinoa</name>
    <name type="common">Quinoa</name>
    <dbReference type="NCBI Taxonomy" id="63459"/>
    <lineage>
        <taxon>Eukaryota</taxon>
        <taxon>Viridiplantae</taxon>
        <taxon>Streptophyta</taxon>
        <taxon>Embryophyta</taxon>
        <taxon>Tracheophyta</taxon>
        <taxon>Spermatophyta</taxon>
        <taxon>Magnoliopsida</taxon>
        <taxon>eudicotyledons</taxon>
        <taxon>Gunneridae</taxon>
        <taxon>Pentapetalae</taxon>
        <taxon>Caryophyllales</taxon>
        <taxon>Chenopodiaceae</taxon>
        <taxon>Chenopodioideae</taxon>
        <taxon>Atripliceae</taxon>
        <taxon>Chenopodium</taxon>
    </lineage>
</organism>
<protein>
    <submittedName>
        <fullName evidence="2">Uncharacterized protein</fullName>
    </submittedName>
</protein>
<sequence length="113" mass="12698">MKHIVKILSILVAIAAFWIGLLHTSIVPQSQTWLGLLVSIIIFFCFAAAFILDYITGMLWPIDGWHRFDALSNLPPRSSIATTGTRYASNNDMGWVSKLKIAEQYLIFLDSVL</sequence>
<name>A0A803LNL7_CHEQI</name>
<keyword evidence="3" id="KW-1185">Reference proteome</keyword>
<reference evidence="2" key="2">
    <citation type="submission" date="2021-03" db="UniProtKB">
        <authorList>
            <consortium name="EnsemblPlants"/>
        </authorList>
    </citation>
    <scope>IDENTIFICATION</scope>
</reference>
<accession>A0A803LNL7</accession>